<name>A0ABZ2L7S2_9BACT</name>
<evidence type="ECO:0000259" key="1">
    <source>
        <dbReference type="Pfam" id="PF08281"/>
    </source>
</evidence>
<dbReference type="InterPro" id="IPR036388">
    <property type="entry name" value="WH-like_DNA-bd_sf"/>
</dbReference>
<evidence type="ECO:0000313" key="3">
    <source>
        <dbReference type="Proteomes" id="UP001374803"/>
    </source>
</evidence>
<feature type="domain" description="RNA polymerase sigma factor 70 region 4 type 2" evidence="1">
    <location>
        <begin position="198"/>
        <end position="250"/>
    </location>
</feature>
<dbReference type="Gene3D" id="1.10.10.10">
    <property type="entry name" value="Winged helix-like DNA-binding domain superfamily/Winged helix DNA-binding domain"/>
    <property type="match status" value="1"/>
</dbReference>
<dbReference type="NCBIfam" id="TIGR03001">
    <property type="entry name" value="Sig-70_gmx1"/>
    <property type="match status" value="1"/>
</dbReference>
<evidence type="ECO:0000313" key="2">
    <source>
        <dbReference type="EMBL" id="WXB05866.1"/>
    </source>
</evidence>
<accession>A0ABZ2L7S2</accession>
<keyword evidence="3" id="KW-1185">Reference proteome</keyword>
<organism evidence="2 3">
    <name type="scientific">Pendulispora rubella</name>
    <dbReference type="NCBI Taxonomy" id="2741070"/>
    <lineage>
        <taxon>Bacteria</taxon>
        <taxon>Pseudomonadati</taxon>
        <taxon>Myxococcota</taxon>
        <taxon>Myxococcia</taxon>
        <taxon>Myxococcales</taxon>
        <taxon>Sorangiineae</taxon>
        <taxon>Pendulisporaceae</taxon>
        <taxon>Pendulispora</taxon>
    </lineage>
</organism>
<dbReference type="Proteomes" id="UP001374803">
    <property type="component" value="Chromosome"/>
</dbReference>
<dbReference type="InterPro" id="IPR013324">
    <property type="entry name" value="RNA_pol_sigma_r3/r4-like"/>
</dbReference>
<dbReference type="RefSeq" id="WP_394835515.1">
    <property type="nucleotide sequence ID" value="NZ_CP089929.1"/>
</dbReference>
<dbReference type="SUPFAM" id="SSF88659">
    <property type="entry name" value="Sigma3 and sigma4 domains of RNA polymerase sigma factors"/>
    <property type="match status" value="1"/>
</dbReference>
<dbReference type="EMBL" id="CP089983">
    <property type="protein sequence ID" value="WXB05866.1"/>
    <property type="molecule type" value="Genomic_DNA"/>
</dbReference>
<proteinExistence type="predicted"/>
<dbReference type="InterPro" id="IPR011745">
    <property type="entry name" value="RNA_pol_sigma70_MYXXA"/>
</dbReference>
<reference evidence="2" key="1">
    <citation type="submission" date="2021-12" db="EMBL/GenBank/DDBJ databases">
        <title>Discovery of the Pendulisporaceae a myxobacterial family with distinct sporulation behavior and unique specialized metabolism.</title>
        <authorList>
            <person name="Garcia R."/>
            <person name="Popoff A."/>
            <person name="Bader C.D."/>
            <person name="Loehr J."/>
            <person name="Walesch S."/>
            <person name="Walt C."/>
            <person name="Boldt J."/>
            <person name="Bunk B."/>
            <person name="Haeckl F.J.F.P.J."/>
            <person name="Gunesch A.P."/>
            <person name="Birkelbach J."/>
            <person name="Nuebel U."/>
            <person name="Pietschmann T."/>
            <person name="Bach T."/>
            <person name="Mueller R."/>
        </authorList>
    </citation>
    <scope>NUCLEOTIDE SEQUENCE</scope>
    <source>
        <strain evidence="2">MSr11367</strain>
    </source>
</reference>
<gene>
    <name evidence="2" type="ORF">LVJ94_01135</name>
</gene>
<dbReference type="InterPro" id="IPR014284">
    <property type="entry name" value="RNA_pol_sigma-70_dom"/>
</dbReference>
<dbReference type="InterPro" id="IPR013249">
    <property type="entry name" value="RNA_pol_sigma70_r4_t2"/>
</dbReference>
<sequence>MGVFAVCLQSRGLTATSGWDAVERQFDGMFAAGVAAWPSVRVEPEAFAHYVAARLPDGGSLEEALSAVHGADLYLACACASGSTGAIGVFDAAMRDVAEGTLARFPGARVLGDDTRQVLGAKLFVSEGGAPPRIAEYSGRGSLRGWFRVALSRQILSAIRATKREVALDEDQLALTPASSGDPELSHLRRRFSSEFAQAFAAAMRALESSERNVLRHHYIDGLSIDEIGAIYRIHRVTAARRLARAREALVAGTRRFLAARLHASPSELRSAMRILDGAVDITLQRALRETGPFEDNPSSSVHPVSK</sequence>
<protein>
    <submittedName>
        <fullName evidence="2">Sigma-70 family RNA polymerase sigma factor</fullName>
    </submittedName>
</protein>
<dbReference type="Pfam" id="PF08281">
    <property type="entry name" value="Sigma70_r4_2"/>
    <property type="match status" value="1"/>
</dbReference>
<dbReference type="NCBIfam" id="TIGR02937">
    <property type="entry name" value="sigma70-ECF"/>
    <property type="match status" value="1"/>
</dbReference>